<dbReference type="PANTHER" id="PTHR30118">
    <property type="entry name" value="HTH-TYPE TRANSCRIPTIONAL REGULATOR LEUO-RELATED"/>
    <property type="match status" value="1"/>
</dbReference>
<dbReference type="InterPro" id="IPR036390">
    <property type="entry name" value="WH_DNA-bd_sf"/>
</dbReference>
<dbReference type="SUPFAM" id="SSF53850">
    <property type="entry name" value="Periplasmic binding protein-like II"/>
    <property type="match status" value="1"/>
</dbReference>
<evidence type="ECO:0000256" key="4">
    <source>
        <dbReference type="ARBA" id="ARBA00023163"/>
    </source>
</evidence>
<feature type="domain" description="HTH lysR-type" evidence="5">
    <location>
        <begin position="8"/>
        <end position="65"/>
    </location>
</feature>
<dbReference type="Pfam" id="PF00126">
    <property type="entry name" value="HTH_1"/>
    <property type="match status" value="1"/>
</dbReference>
<dbReference type="GO" id="GO:0003700">
    <property type="term" value="F:DNA-binding transcription factor activity"/>
    <property type="evidence" value="ECO:0007669"/>
    <property type="project" value="InterPro"/>
</dbReference>
<proteinExistence type="inferred from homology"/>
<dbReference type="Pfam" id="PF03466">
    <property type="entry name" value="LysR_substrate"/>
    <property type="match status" value="1"/>
</dbReference>
<gene>
    <name evidence="6" type="ORF">JCM19232_1719</name>
</gene>
<reference evidence="6 7" key="1">
    <citation type="submission" date="2015-01" db="EMBL/GenBank/DDBJ databases">
        <title>Vibrio sp. C5 JCM 19232 whole genome shotgun sequence.</title>
        <authorList>
            <person name="Sawabe T."/>
            <person name="Meirelles P."/>
            <person name="Feng G."/>
            <person name="Sayaka M."/>
            <person name="Hattori M."/>
            <person name="Ohkuma M."/>
        </authorList>
    </citation>
    <scope>NUCLEOTIDE SEQUENCE [LARGE SCALE GENOMIC DNA]</scope>
    <source>
        <strain evidence="6 7">JCM19232</strain>
    </source>
</reference>
<evidence type="ECO:0000313" key="7">
    <source>
        <dbReference type="Proteomes" id="UP000031670"/>
    </source>
</evidence>
<dbReference type="Gene3D" id="3.40.190.10">
    <property type="entry name" value="Periplasmic binding protein-like II"/>
    <property type="match status" value="2"/>
</dbReference>
<evidence type="ECO:0000313" key="6">
    <source>
        <dbReference type="EMBL" id="GAM62562.1"/>
    </source>
</evidence>
<dbReference type="AlphaFoldDB" id="A0A0B8PD88"/>
<sequence>MRTKSKHFDLNLLRVFVAAYRSQSVTKAADELDMTQSAVSNALARLKEGAGQELFSRTGRGIKPTRFAQDLYQRVSMPLLDIERSLSGIETFEPEQSLRSFEVYCNEGLLYILQQALQENPMPEGLEVIVKELPPTEQEIYEHLSDDRVDLVLDVIKPSSRIYQSQLLTDNLLCCVVRKDHPRLTQDSISKESYMAEKHAMLNLRRHSLSFVGMLVSEVLPMRKVYSEHASLVGIMGAVAQSEAVGTVPMHLAKQYKDIFNLDILPFPFEEDKYHTYLVWNTRLSDNSANQWLREHVTKVMHKALGIKP</sequence>
<dbReference type="InterPro" id="IPR000847">
    <property type="entry name" value="LysR_HTH_N"/>
</dbReference>
<dbReference type="Gene3D" id="1.10.10.10">
    <property type="entry name" value="Winged helix-like DNA-binding domain superfamily/Winged helix DNA-binding domain"/>
    <property type="match status" value="1"/>
</dbReference>
<evidence type="ECO:0000256" key="2">
    <source>
        <dbReference type="ARBA" id="ARBA00023015"/>
    </source>
</evidence>
<name>A0A0B8PD88_9VIBR</name>
<evidence type="ECO:0000259" key="5">
    <source>
        <dbReference type="PROSITE" id="PS50931"/>
    </source>
</evidence>
<keyword evidence="3" id="KW-0238">DNA-binding</keyword>
<dbReference type="PRINTS" id="PR00039">
    <property type="entry name" value="HTHLYSR"/>
</dbReference>
<dbReference type="SUPFAM" id="SSF46785">
    <property type="entry name" value="Winged helix' DNA-binding domain"/>
    <property type="match status" value="1"/>
</dbReference>
<reference evidence="6 7" key="2">
    <citation type="submission" date="2015-01" db="EMBL/GenBank/DDBJ databases">
        <authorList>
            <consortium name="NBRP consortium"/>
            <person name="Sawabe T."/>
            <person name="Meirelles P."/>
            <person name="Feng G."/>
            <person name="Sayaka M."/>
            <person name="Hattori M."/>
            <person name="Ohkuma M."/>
        </authorList>
    </citation>
    <scope>NUCLEOTIDE SEQUENCE [LARGE SCALE GENOMIC DNA]</scope>
    <source>
        <strain evidence="6 7">JCM19232</strain>
    </source>
</reference>
<dbReference type="PANTHER" id="PTHR30118:SF6">
    <property type="entry name" value="HTH-TYPE TRANSCRIPTIONAL REGULATOR LEUO"/>
    <property type="match status" value="1"/>
</dbReference>
<evidence type="ECO:0000256" key="1">
    <source>
        <dbReference type="ARBA" id="ARBA00009437"/>
    </source>
</evidence>
<evidence type="ECO:0000256" key="3">
    <source>
        <dbReference type="ARBA" id="ARBA00023125"/>
    </source>
</evidence>
<organism evidence="6 7">
    <name type="scientific">Vibrio ishigakensis</name>
    <dbReference type="NCBI Taxonomy" id="1481914"/>
    <lineage>
        <taxon>Bacteria</taxon>
        <taxon>Pseudomonadati</taxon>
        <taxon>Pseudomonadota</taxon>
        <taxon>Gammaproteobacteria</taxon>
        <taxon>Vibrionales</taxon>
        <taxon>Vibrionaceae</taxon>
        <taxon>Vibrio</taxon>
    </lineage>
</organism>
<comment type="caution">
    <text evidence="6">The sequence shown here is derived from an EMBL/GenBank/DDBJ whole genome shotgun (WGS) entry which is preliminary data.</text>
</comment>
<dbReference type="PROSITE" id="PS50931">
    <property type="entry name" value="HTH_LYSR"/>
    <property type="match status" value="1"/>
</dbReference>
<dbReference type="Proteomes" id="UP000031670">
    <property type="component" value="Unassembled WGS sequence"/>
</dbReference>
<keyword evidence="4" id="KW-0804">Transcription</keyword>
<comment type="similarity">
    <text evidence="1">Belongs to the LysR transcriptional regulatory family.</text>
</comment>
<dbReference type="EMBL" id="BBSA01000006">
    <property type="protein sequence ID" value="GAM62562.1"/>
    <property type="molecule type" value="Genomic_DNA"/>
</dbReference>
<dbReference type="InterPro" id="IPR005119">
    <property type="entry name" value="LysR_subst-bd"/>
</dbReference>
<dbReference type="InterPro" id="IPR036388">
    <property type="entry name" value="WH-like_DNA-bd_sf"/>
</dbReference>
<dbReference type="GO" id="GO:0003677">
    <property type="term" value="F:DNA binding"/>
    <property type="evidence" value="ECO:0007669"/>
    <property type="project" value="UniProtKB-KW"/>
</dbReference>
<dbReference type="InterPro" id="IPR050389">
    <property type="entry name" value="LysR-type_TF"/>
</dbReference>
<accession>A0A0B8PD88</accession>
<keyword evidence="2" id="KW-0805">Transcription regulation</keyword>
<protein>
    <submittedName>
        <fullName evidence="6">Transcriptional regulator</fullName>
    </submittedName>
</protein>